<evidence type="ECO:0000313" key="2">
    <source>
        <dbReference type="EMBL" id="QDO88670.1"/>
    </source>
</evidence>
<gene>
    <name evidence="2" type="ORF">FNH13_10280</name>
</gene>
<dbReference type="EMBL" id="CP041616">
    <property type="protein sequence ID" value="QDO88670.1"/>
    <property type="molecule type" value="Genomic_DNA"/>
</dbReference>
<dbReference type="InterPro" id="IPR021218">
    <property type="entry name" value="DUF2784"/>
</dbReference>
<dbReference type="RefSeq" id="WP_143783347.1">
    <property type="nucleotide sequence ID" value="NZ_CP041616.1"/>
</dbReference>
<accession>A0A516GBC2</accession>
<dbReference type="Proteomes" id="UP000315395">
    <property type="component" value="Chromosome"/>
</dbReference>
<dbReference type="AlphaFoldDB" id="A0A516GBC2"/>
<keyword evidence="1" id="KW-1133">Transmembrane helix</keyword>
<feature type="transmembrane region" description="Helical" evidence="1">
    <location>
        <begin position="108"/>
        <end position="125"/>
    </location>
</feature>
<evidence type="ECO:0000313" key="3">
    <source>
        <dbReference type="Proteomes" id="UP000315395"/>
    </source>
</evidence>
<proteinExistence type="predicted"/>
<keyword evidence="1" id="KW-0472">Membrane</keyword>
<dbReference type="Pfam" id="PF10861">
    <property type="entry name" value="DUF2784"/>
    <property type="match status" value="1"/>
</dbReference>
<keyword evidence="3" id="KW-1185">Reference proteome</keyword>
<evidence type="ECO:0000256" key="1">
    <source>
        <dbReference type="SAM" id="Phobius"/>
    </source>
</evidence>
<sequence length="126" mass="14213">MTGTPTLPRATALPHRVLVVGTMLVHVAFSLLVVFGGFLAWWQPWLLWLHVPAVLWAVAGQVRDLPCPLTTWENAARERGGWPRLTETGYIDHYFTGVLYPVAWKPRMPFFVLAVILVSWIGLLLP</sequence>
<dbReference type="OrthoDB" id="370375at2"/>
<dbReference type="KEGG" id="orz:FNH13_10280"/>
<name>A0A516GBC2_9MICO</name>
<keyword evidence="1" id="KW-0812">Transmembrane</keyword>
<protein>
    <submittedName>
        <fullName evidence="2">DUF2784 domain-containing protein</fullName>
    </submittedName>
</protein>
<feature type="transmembrane region" description="Helical" evidence="1">
    <location>
        <begin position="17"/>
        <end position="42"/>
    </location>
</feature>
<organism evidence="2 3">
    <name type="scientific">Ornithinimicrobium ciconiae</name>
    <dbReference type="NCBI Taxonomy" id="2594265"/>
    <lineage>
        <taxon>Bacteria</taxon>
        <taxon>Bacillati</taxon>
        <taxon>Actinomycetota</taxon>
        <taxon>Actinomycetes</taxon>
        <taxon>Micrococcales</taxon>
        <taxon>Ornithinimicrobiaceae</taxon>
        <taxon>Ornithinimicrobium</taxon>
    </lineage>
</organism>
<reference evidence="2 3" key="1">
    <citation type="submission" date="2019-07" db="EMBL/GenBank/DDBJ databases">
        <title>complete genome sequencing of Ornithinimicrobium sp. H23M54.</title>
        <authorList>
            <person name="Bae J.-W."/>
            <person name="Lee S.-Y."/>
        </authorList>
    </citation>
    <scope>NUCLEOTIDE SEQUENCE [LARGE SCALE GENOMIC DNA]</scope>
    <source>
        <strain evidence="2 3">H23M54</strain>
    </source>
</reference>